<reference evidence="1 2" key="1">
    <citation type="submission" date="2016-10" db="EMBL/GenBank/DDBJ databases">
        <authorList>
            <person name="de Groot N.N."/>
        </authorList>
    </citation>
    <scope>NUCLEOTIDE SEQUENCE [LARGE SCALE GENOMIC DNA]</scope>
    <source>
        <strain evidence="1 2">NP_1H</strain>
    </source>
</reference>
<evidence type="ECO:0000313" key="2">
    <source>
        <dbReference type="Proteomes" id="UP000199258"/>
    </source>
</evidence>
<keyword evidence="2" id="KW-1185">Reference proteome</keyword>
<dbReference type="InterPro" id="IPR036520">
    <property type="entry name" value="UPF0759_sf"/>
</dbReference>
<proteinExistence type="predicted"/>
<dbReference type="Proteomes" id="UP000199258">
    <property type="component" value="Unassembled WGS sequence"/>
</dbReference>
<dbReference type="STRING" id="335973.SAMN04488693_12210"/>
<organism evidence="1 2">
    <name type="scientific">Arthrobacter subterraneus</name>
    <dbReference type="NCBI Taxonomy" id="335973"/>
    <lineage>
        <taxon>Bacteria</taxon>
        <taxon>Bacillati</taxon>
        <taxon>Actinomycetota</taxon>
        <taxon>Actinomycetes</taxon>
        <taxon>Micrococcales</taxon>
        <taxon>Micrococcaceae</taxon>
        <taxon>Arthrobacter</taxon>
    </lineage>
</organism>
<dbReference type="PANTHER" id="PTHR30348:SF4">
    <property type="entry name" value="DUF72 DOMAIN-CONTAINING PROTEIN"/>
    <property type="match status" value="1"/>
</dbReference>
<dbReference type="PANTHER" id="PTHR30348">
    <property type="entry name" value="UNCHARACTERIZED PROTEIN YECE"/>
    <property type="match status" value="1"/>
</dbReference>
<name>A0A1G8N5Z6_9MICC</name>
<dbReference type="SUPFAM" id="SSF117396">
    <property type="entry name" value="TM1631-like"/>
    <property type="match status" value="1"/>
</dbReference>
<gene>
    <name evidence="1" type="ORF">SAMN04488693_12210</name>
</gene>
<dbReference type="AlphaFoldDB" id="A0A1G8N5Z6"/>
<dbReference type="EMBL" id="FNDT01000022">
    <property type="protein sequence ID" value="SDI75598.1"/>
    <property type="molecule type" value="Genomic_DNA"/>
</dbReference>
<dbReference type="RefSeq" id="WP_175460202.1">
    <property type="nucleotide sequence ID" value="NZ_FNDT01000022.1"/>
</dbReference>
<accession>A0A1G8N5Z6</accession>
<dbReference type="Gene3D" id="3.20.20.410">
    <property type="entry name" value="Protein of unknown function UPF0759"/>
    <property type="match status" value="1"/>
</dbReference>
<sequence length="244" mass="28108">MSEIRIGTSGWSYDHWNGICYPHGTPPAKRRDHYVARFDTVELNASFYRWPRDTTFAGWRRRLPHGFALSVKAPRGLTHGKKLYAPEVWIERIARCWHELGARRAVLLVQLPPSMERDDARLDYFLSRLPWWIRVAVEFRHPSWDDDAVYAMLERHGAAYCVMSGAGLPCVLRATAPFVYARLHGPDHNYLYGGSYSDDDLRWWADRIQEWHGTGRDVYVYFNNDGGGNAVRNAETLRGLVGVG</sequence>
<dbReference type="Pfam" id="PF01904">
    <property type="entry name" value="DUF72"/>
    <property type="match status" value="1"/>
</dbReference>
<protein>
    <submittedName>
        <fullName evidence="1">Uncharacterized conserved protein YecE, DUF72 family</fullName>
    </submittedName>
</protein>
<dbReference type="InterPro" id="IPR002763">
    <property type="entry name" value="DUF72"/>
</dbReference>
<evidence type="ECO:0000313" key="1">
    <source>
        <dbReference type="EMBL" id="SDI75598.1"/>
    </source>
</evidence>